<dbReference type="Pfam" id="PF18759">
    <property type="entry name" value="Plavaka"/>
    <property type="match status" value="1"/>
</dbReference>
<dbReference type="Proteomes" id="UP000053989">
    <property type="component" value="Unassembled WGS sequence"/>
</dbReference>
<accession>A0A0C3D7M5</accession>
<dbReference type="EMBL" id="KN822226">
    <property type="protein sequence ID" value="KIM52076.1"/>
    <property type="molecule type" value="Genomic_DNA"/>
</dbReference>
<dbReference type="AlphaFoldDB" id="A0A0C3D7M5"/>
<organism evidence="1 2">
    <name type="scientific">Scleroderma citrinum Foug A</name>
    <dbReference type="NCBI Taxonomy" id="1036808"/>
    <lineage>
        <taxon>Eukaryota</taxon>
        <taxon>Fungi</taxon>
        <taxon>Dikarya</taxon>
        <taxon>Basidiomycota</taxon>
        <taxon>Agaricomycotina</taxon>
        <taxon>Agaricomycetes</taxon>
        <taxon>Agaricomycetidae</taxon>
        <taxon>Boletales</taxon>
        <taxon>Sclerodermatineae</taxon>
        <taxon>Sclerodermataceae</taxon>
        <taxon>Scleroderma</taxon>
    </lineage>
</organism>
<keyword evidence="2" id="KW-1185">Reference proteome</keyword>
<reference evidence="2" key="2">
    <citation type="submission" date="2015-01" db="EMBL/GenBank/DDBJ databases">
        <title>Evolutionary Origins and Diversification of the Mycorrhizal Mutualists.</title>
        <authorList>
            <consortium name="DOE Joint Genome Institute"/>
            <consortium name="Mycorrhizal Genomics Consortium"/>
            <person name="Kohler A."/>
            <person name="Kuo A."/>
            <person name="Nagy L.G."/>
            <person name="Floudas D."/>
            <person name="Copeland A."/>
            <person name="Barry K.W."/>
            <person name="Cichocki N."/>
            <person name="Veneault-Fourrey C."/>
            <person name="LaButti K."/>
            <person name="Lindquist E.A."/>
            <person name="Lipzen A."/>
            <person name="Lundell T."/>
            <person name="Morin E."/>
            <person name="Murat C."/>
            <person name="Riley R."/>
            <person name="Ohm R."/>
            <person name="Sun H."/>
            <person name="Tunlid A."/>
            <person name="Henrissat B."/>
            <person name="Grigoriev I.V."/>
            <person name="Hibbett D.S."/>
            <person name="Martin F."/>
        </authorList>
    </citation>
    <scope>NUCLEOTIDE SEQUENCE [LARGE SCALE GENOMIC DNA]</scope>
    <source>
        <strain evidence="2">Foug A</strain>
    </source>
</reference>
<protein>
    <submittedName>
        <fullName evidence="1">Uncharacterized protein</fullName>
    </submittedName>
</protein>
<gene>
    <name evidence="1" type="ORF">SCLCIDRAFT_32940</name>
</gene>
<dbReference type="OrthoDB" id="2688701at2759"/>
<dbReference type="HOGENOM" id="CLU_002498_4_1_1"/>
<proteinExistence type="predicted"/>
<sequence>MFWSDATHLAQFGSASAWPVYLFFRNQSKYLCSCPTSGACHPIAFLPTLPHSILDFVSKLSKKRNYNDLLTHCKRKLIHRAWKILLDDEFLDAYRNGIVVKCYDGKLHRVFPRIFTYSADYPEKVLLATIRDKGNCPCPRCMIPKAEFYRLGFISDALQRVSSIRHYFRECVAAARDAIYKDGSPIKGTFPEMRLKAFSLNTFAETLGPLGFDIYRALTVDLLHEFELGVFKSVFRHLLRLLHAINPVLGMNLVAILDARFYQIPSFGKGAIRQFPSNVSEAHQCAARHFEDVLQIDIQCAMPVFKGLFPPEHDQEIQTLLFRLAQWHTLAKLRLHTDHSLKLLDKACRLLGDYGAAIRDCSTMTTSAARQPKSFNLTTYKLHALGDYVCNIRLFGTTDSYTTQLGELSHRLPKRFYQNTNKKYPAGQLAAQERRHTRIRRWQDVDTVETDMVDTVETACPPLRHHYMSESPRNTINLAEYLGKHQGDPAFSKVCVEAF</sequence>
<reference evidence="1 2" key="1">
    <citation type="submission" date="2014-04" db="EMBL/GenBank/DDBJ databases">
        <authorList>
            <consortium name="DOE Joint Genome Institute"/>
            <person name="Kuo A."/>
            <person name="Kohler A."/>
            <person name="Nagy L.G."/>
            <person name="Floudas D."/>
            <person name="Copeland A."/>
            <person name="Barry K.W."/>
            <person name="Cichocki N."/>
            <person name="Veneault-Fourrey C."/>
            <person name="LaButti K."/>
            <person name="Lindquist E.A."/>
            <person name="Lipzen A."/>
            <person name="Lundell T."/>
            <person name="Morin E."/>
            <person name="Murat C."/>
            <person name="Sun H."/>
            <person name="Tunlid A."/>
            <person name="Henrissat B."/>
            <person name="Grigoriev I.V."/>
            <person name="Hibbett D.S."/>
            <person name="Martin F."/>
            <person name="Nordberg H.P."/>
            <person name="Cantor M.N."/>
            <person name="Hua S.X."/>
        </authorList>
    </citation>
    <scope>NUCLEOTIDE SEQUENCE [LARGE SCALE GENOMIC DNA]</scope>
    <source>
        <strain evidence="1 2">Foug A</strain>
    </source>
</reference>
<dbReference type="STRING" id="1036808.A0A0C3D7M5"/>
<name>A0A0C3D7M5_9AGAM</name>
<dbReference type="InParanoid" id="A0A0C3D7M5"/>
<dbReference type="InterPro" id="IPR041078">
    <property type="entry name" value="Plavaka"/>
</dbReference>
<evidence type="ECO:0000313" key="2">
    <source>
        <dbReference type="Proteomes" id="UP000053989"/>
    </source>
</evidence>
<evidence type="ECO:0000313" key="1">
    <source>
        <dbReference type="EMBL" id="KIM52076.1"/>
    </source>
</evidence>